<evidence type="ECO:0000313" key="4">
    <source>
        <dbReference type="Proteomes" id="UP000218505"/>
    </source>
</evidence>
<organism evidence="3 4">
    <name type="scientific">Actinosynnema pretiosum</name>
    <dbReference type="NCBI Taxonomy" id="42197"/>
    <lineage>
        <taxon>Bacteria</taxon>
        <taxon>Bacillati</taxon>
        <taxon>Actinomycetota</taxon>
        <taxon>Actinomycetes</taxon>
        <taxon>Pseudonocardiales</taxon>
        <taxon>Pseudonocardiaceae</taxon>
        <taxon>Actinosynnema</taxon>
    </lineage>
</organism>
<protein>
    <submittedName>
        <fullName evidence="3">Oxidoreductase</fullName>
    </submittedName>
</protein>
<dbReference type="GO" id="GO:0016491">
    <property type="term" value="F:oxidoreductase activity"/>
    <property type="evidence" value="ECO:0007669"/>
    <property type="project" value="UniProtKB-KW"/>
</dbReference>
<accession>A0A290ZHL5</accession>
<evidence type="ECO:0000259" key="2">
    <source>
        <dbReference type="Pfam" id="PF03807"/>
    </source>
</evidence>
<feature type="domain" description="Pyrroline-5-carboxylate reductase catalytic N-terminal" evidence="2">
    <location>
        <begin position="21"/>
        <end position="109"/>
    </location>
</feature>
<evidence type="ECO:0000256" key="1">
    <source>
        <dbReference type="ARBA" id="ARBA00023002"/>
    </source>
</evidence>
<dbReference type="Pfam" id="PF03807">
    <property type="entry name" value="F420_oxidored"/>
    <property type="match status" value="1"/>
</dbReference>
<dbReference type="SUPFAM" id="SSF51735">
    <property type="entry name" value="NAD(P)-binding Rossmann-fold domains"/>
    <property type="match status" value="1"/>
</dbReference>
<sequence length="260" mass="26753">MVVRPGGRGAGEERAVSTTTLGVIGSGMVGAGVARRAVDAGLRVVLANSRGPESLAALVAELGERARAATPAEAALAGEVVVAAVPLTALHRLPVAELAGKVVVDPMNYARKPGWENPELDRDELTSSELVQRALVGARVVKALHNIGPGQLLQLHRPDGAPDRTALPVSGDDPAAKAEVAALLAALGFDAVDLGPLAESWRSEPNTPLYAVPYTGLPPEGLPIAEVVAWFQAADGVPLPASRVRELAASAVRPRAGFQL</sequence>
<keyword evidence="4" id="KW-1185">Reference proteome</keyword>
<dbReference type="InterPro" id="IPR028939">
    <property type="entry name" value="P5C_Rdtase_cat_N"/>
</dbReference>
<gene>
    <name evidence="3" type="ORF">CNX65_30605</name>
</gene>
<dbReference type="AlphaFoldDB" id="A0A290ZHL5"/>
<name>A0A290ZHL5_9PSEU</name>
<evidence type="ECO:0000313" key="3">
    <source>
        <dbReference type="EMBL" id="ATE58481.1"/>
    </source>
</evidence>
<dbReference type="KEGG" id="apre:CNX65_30605"/>
<dbReference type="Gene3D" id="3.40.50.720">
    <property type="entry name" value="NAD(P)-binding Rossmann-like Domain"/>
    <property type="match status" value="1"/>
</dbReference>
<keyword evidence="1" id="KW-0560">Oxidoreductase</keyword>
<dbReference type="EMBL" id="CP023445">
    <property type="protein sequence ID" value="ATE58481.1"/>
    <property type="molecule type" value="Genomic_DNA"/>
</dbReference>
<dbReference type="InterPro" id="IPR036291">
    <property type="entry name" value="NAD(P)-bd_dom_sf"/>
</dbReference>
<dbReference type="PANTHER" id="PTHR14239">
    <property type="entry name" value="DUDULIN-RELATED"/>
    <property type="match status" value="1"/>
</dbReference>
<proteinExistence type="predicted"/>
<dbReference type="Proteomes" id="UP000218505">
    <property type="component" value="Chromosome"/>
</dbReference>
<dbReference type="InterPro" id="IPR051267">
    <property type="entry name" value="STEAP_metalloreductase"/>
</dbReference>
<reference evidence="3" key="1">
    <citation type="submission" date="2017-09" db="EMBL/GenBank/DDBJ databases">
        <title>Complete Genome Sequence of ansamitocin-producing Bacterium Actinosynnema pretiosum X47.</title>
        <authorList>
            <person name="Cao G."/>
            <person name="Zong G."/>
            <person name="Zhong C."/>
            <person name="Fu J."/>
        </authorList>
    </citation>
    <scope>NUCLEOTIDE SEQUENCE [LARGE SCALE GENOMIC DNA]</scope>
    <source>
        <strain evidence="3">X47</strain>
    </source>
</reference>